<reference evidence="3" key="1">
    <citation type="submission" date="2020-07" db="EMBL/GenBank/DDBJ databases">
        <title>Metabolic diversity and evolutionary history of the archaeal phylum ###Micrarchaeota### uncovered from a freshwater lake metagenome.</title>
        <authorList>
            <person name="Kadnikov V.V."/>
            <person name="Savvichev A.S."/>
            <person name="Mardanov A.V."/>
            <person name="Beletsky A.V."/>
            <person name="Chupakov A.V."/>
            <person name="Kokryatskaya N.M."/>
            <person name="Pimenov N.V."/>
            <person name="Ravin N.V."/>
        </authorList>
    </citation>
    <scope>NUCLEOTIDE SEQUENCE [LARGE SCALE GENOMIC DNA]</scope>
</reference>
<evidence type="ECO:0000313" key="3">
    <source>
        <dbReference type="Proteomes" id="UP000510821"/>
    </source>
</evidence>
<feature type="transmembrane region" description="Helical" evidence="1">
    <location>
        <begin position="12"/>
        <end position="34"/>
    </location>
</feature>
<name>A0A7D5XFF4_FERL1</name>
<dbReference type="AlphaFoldDB" id="A0A7D5XFF4"/>
<sequence>MDCRKGQSAVEYLSIYAIAFAIVLVVLATVYYVFIAPGNQPITPICKFPIDINCVDFYVTSSGNLTIVIRQTSGHPITVTGLNCTAQNNPSAVTKSMNVQFNEGEQKLLVNNQPCYRSNGDVATGSVGSYYAGKLYIRYNETDTGFSHLLVGDIVAQYE</sequence>
<dbReference type="KEGG" id="flt:Sv326_0958"/>
<organism evidence="2 3">
    <name type="scientific">Fermentimicrarchaeum limneticum</name>
    <dbReference type="NCBI Taxonomy" id="2795018"/>
    <lineage>
        <taxon>Archaea</taxon>
        <taxon>Candidatus Micrarchaeota</taxon>
        <taxon>Candidatus Fermentimicrarchaeales</taxon>
        <taxon>Candidatus Fermentimicrarchaeaceae</taxon>
        <taxon>Candidatus Fermentimicrarchaeum</taxon>
    </lineage>
</organism>
<dbReference type="Proteomes" id="UP000510821">
    <property type="component" value="Chromosome"/>
</dbReference>
<protein>
    <submittedName>
        <fullName evidence="2">Uncharacterized protein</fullName>
    </submittedName>
</protein>
<accession>A0A7D5XFF4</accession>
<keyword evidence="1" id="KW-0472">Membrane</keyword>
<evidence type="ECO:0000256" key="1">
    <source>
        <dbReference type="SAM" id="Phobius"/>
    </source>
</evidence>
<dbReference type="EMBL" id="CP058998">
    <property type="protein sequence ID" value="QLJ53133.1"/>
    <property type="molecule type" value="Genomic_DNA"/>
</dbReference>
<evidence type="ECO:0000313" key="2">
    <source>
        <dbReference type="EMBL" id="QLJ53133.1"/>
    </source>
</evidence>
<keyword evidence="1" id="KW-0812">Transmembrane</keyword>
<gene>
    <name evidence="2" type="ORF">Sv326_0958</name>
</gene>
<proteinExistence type="predicted"/>
<keyword evidence="1" id="KW-1133">Transmembrane helix</keyword>